<gene>
    <name evidence="5" type="ORF">CLV70_12519</name>
</gene>
<dbReference type="InterPro" id="IPR029016">
    <property type="entry name" value="GAF-like_dom_sf"/>
</dbReference>
<evidence type="ECO:0000256" key="3">
    <source>
        <dbReference type="SAM" id="MobiDB-lite"/>
    </source>
</evidence>
<dbReference type="Gene3D" id="1.10.10.10">
    <property type="entry name" value="Winged helix-like DNA-binding domain superfamily/Winged helix DNA-binding domain"/>
    <property type="match status" value="1"/>
</dbReference>
<dbReference type="InterPro" id="IPR005561">
    <property type="entry name" value="ANTAR"/>
</dbReference>
<dbReference type="SUPFAM" id="SSF55785">
    <property type="entry name" value="PYP-like sensor domain (PAS domain)"/>
    <property type="match status" value="1"/>
</dbReference>
<dbReference type="Gene3D" id="3.30.450.20">
    <property type="entry name" value="PAS domain"/>
    <property type="match status" value="2"/>
</dbReference>
<evidence type="ECO:0000313" key="6">
    <source>
        <dbReference type="Proteomes" id="UP000239209"/>
    </source>
</evidence>
<dbReference type="EMBL" id="PVZG01000025">
    <property type="protein sequence ID" value="PRY20138.1"/>
    <property type="molecule type" value="Genomic_DNA"/>
</dbReference>
<feature type="compositionally biased region" description="Basic and acidic residues" evidence="3">
    <location>
        <begin position="552"/>
        <end position="561"/>
    </location>
</feature>
<dbReference type="InterPro" id="IPR036388">
    <property type="entry name" value="WH-like_DNA-bd_sf"/>
</dbReference>
<organism evidence="5 6">
    <name type="scientific">Pseudosporangium ferrugineum</name>
    <dbReference type="NCBI Taxonomy" id="439699"/>
    <lineage>
        <taxon>Bacteria</taxon>
        <taxon>Bacillati</taxon>
        <taxon>Actinomycetota</taxon>
        <taxon>Actinomycetes</taxon>
        <taxon>Micromonosporales</taxon>
        <taxon>Micromonosporaceae</taxon>
        <taxon>Pseudosporangium</taxon>
    </lineage>
</organism>
<accession>A0A2T0RG41</accession>
<dbReference type="SUPFAM" id="SSF52172">
    <property type="entry name" value="CheY-like"/>
    <property type="match status" value="1"/>
</dbReference>
<keyword evidence="2" id="KW-0804">Transcription</keyword>
<dbReference type="InterPro" id="IPR035965">
    <property type="entry name" value="PAS-like_dom_sf"/>
</dbReference>
<evidence type="ECO:0000256" key="1">
    <source>
        <dbReference type="ARBA" id="ARBA00023015"/>
    </source>
</evidence>
<proteinExistence type="predicted"/>
<evidence type="ECO:0000256" key="2">
    <source>
        <dbReference type="ARBA" id="ARBA00023163"/>
    </source>
</evidence>
<dbReference type="Pfam" id="PF03861">
    <property type="entry name" value="ANTAR"/>
    <property type="match status" value="1"/>
</dbReference>
<sequence>MRSRARSGTAGSDAARLASSVQRLQAEVDGLRRAQRGRAVIEQAKGLLVGRLGCTPDEAFTHLSQISQRSNMRVAEVAAGLLGIAAPMPEPTAPVTDDEVFQPDRYVRRATTCTTESGEAAPAVSLLPEEITARYHLTCAALGSADDPTCLAELAWSEGLRQLGVTAVLFGVLEPDGAVRLVSTYGLPKGLASAWQRVPSNLNVAFLRAVRDGRPLWIDRKRAEELGFELLGAGDLRACLPLRDNNRTFGVASVLWAEGTPPEADSRAYVAAIAEACGRRLSQLLRQGGAAPVVSPAAHWVEAVLETLPGSFALLAPVRDDEGRVVDFRFDRCSPEAMDAAGRTAEQICGRRMLDLHPYATTNGIFQGYVQALETGEPFHLPPTATSVMTSHGRLPVVLSSRASRFGDGLLAHWRYHDDEQRMAAHLERLQRAADAGWSEWDFVTGETTWSAQTYRILYRDPARGPVKLSALPRYVAPEEAASLTAAIHRLTRAGEPFDVTLPLHRGGEASSVRIVADPVTAHDGRVVAVHAALHRIGTLPDGASEAPADEQPPRRASDPR</sequence>
<dbReference type="AlphaFoldDB" id="A0A2T0RG41"/>
<dbReference type="SMART" id="SM01012">
    <property type="entry name" value="ANTAR"/>
    <property type="match status" value="1"/>
</dbReference>
<comment type="caution">
    <text evidence="5">The sequence shown here is derived from an EMBL/GenBank/DDBJ whole genome shotgun (WGS) entry which is preliminary data.</text>
</comment>
<reference evidence="5 6" key="1">
    <citation type="submission" date="2018-03" db="EMBL/GenBank/DDBJ databases">
        <title>Genomic Encyclopedia of Archaeal and Bacterial Type Strains, Phase II (KMG-II): from individual species to whole genera.</title>
        <authorList>
            <person name="Goeker M."/>
        </authorList>
    </citation>
    <scope>NUCLEOTIDE SEQUENCE [LARGE SCALE GENOMIC DNA]</scope>
    <source>
        <strain evidence="5 6">DSM 45348</strain>
    </source>
</reference>
<dbReference type="Gene3D" id="3.30.450.40">
    <property type="match status" value="1"/>
</dbReference>
<evidence type="ECO:0000313" key="5">
    <source>
        <dbReference type="EMBL" id="PRY20138.1"/>
    </source>
</evidence>
<dbReference type="InterPro" id="IPR011006">
    <property type="entry name" value="CheY-like_superfamily"/>
</dbReference>
<dbReference type="GO" id="GO:0003723">
    <property type="term" value="F:RNA binding"/>
    <property type="evidence" value="ECO:0007669"/>
    <property type="project" value="InterPro"/>
</dbReference>
<protein>
    <submittedName>
        <fullName evidence="5">ANTAR domain-containing protein</fullName>
    </submittedName>
</protein>
<dbReference type="SUPFAM" id="SSF55781">
    <property type="entry name" value="GAF domain-like"/>
    <property type="match status" value="1"/>
</dbReference>
<evidence type="ECO:0000259" key="4">
    <source>
        <dbReference type="PROSITE" id="PS50921"/>
    </source>
</evidence>
<name>A0A2T0RG41_9ACTN</name>
<keyword evidence="1" id="KW-0805">Transcription regulation</keyword>
<dbReference type="Proteomes" id="UP000239209">
    <property type="component" value="Unassembled WGS sequence"/>
</dbReference>
<feature type="domain" description="ANTAR" evidence="4">
    <location>
        <begin position="21"/>
        <end position="82"/>
    </location>
</feature>
<dbReference type="PROSITE" id="PS50921">
    <property type="entry name" value="ANTAR"/>
    <property type="match status" value="1"/>
</dbReference>
<feature type="region of interest" description="Disordered" evidence="3">
    <location>
        <begin position="539"/>
        <end position="561"/>
    </location>
</feature>
<keyword evidence="6" id="KW-1185">Reference proteome</keyword>